<dbReference type="Pfam" id="PF00528">
    <property type="entry name" value="BPD_transp_1"/>
    <property type="match status" value="1"/>
</dbReference>
<dbReference type="CDD" id="cd06261">
    <property type="entry name" value="TM_PBP2"/>
    <property type="match status" value="1"/>
</dbReference>
<evidence type="ECO:0000313" key="9">
    <source>
        <dbReference type="Proteomes" id="UP000245410"/>
    </source>
</evidence>
<dbReference type="PANTHER" id="PTHR30177:SF33">
    <property type="entry name" value="POSSIBLE OSMOPROTECTANT (GLYCINE BETAINE_CARNITINE_CHOLINE_L-PROLINE) TRANSPORT INTEGRAL MEMBRANE PROTEIN ABC TRANSPORTER PROZ"/>
    <property type="match status" value="1"/>
</dbReference>
<keyword evidence="2 6" id="KW-0813">Transport</keyword>
<dbReference type="InterPro" id="IPR051204">
    <property type="entry name" value="ABC_transp_perm/SBD"/>
</dbReference>
<evidence type="ECO:0000259" key="7">
    <source>
        <dbReference type="PROSITE" id="PS50928"/>
    </source>
</evidence>
<protein>
    <submittedName>
        <fullName evidence="8">ABC transporter permease</fullName>
    </submittedName>
</protein>
<evidence type="ECO:0000256" key="4">
    <source>
        <dbReference type="ARBA" id="ARBA00022989"/>
    </source>
</evidence>
<comment type="caution">
    <text evidence="8">The sequence shown here is derived from an EMBL/GenBank/DDBJ whole genome shotgun (WGS) entry which is preliminary data.</text>
</comment>
<feature type="transmembrane region" description="Helical" evidence="6">
    <location>
        <begin position="37"/>
        <end position="57"/>
    </location>
</feature>
<evidence type="ECO:0000256" key="1">
    <source>
        <dbReference type="ARBA" id="ARBA00004141"/>
    </source>
</evidence>
<keyword evidence="9" id="KW-1185">Reference proteome</keyword>
<accession>A0A317CTX3</accession>
<dbReference type="GO" id="GO:0005886">
    <property type="term" value="C:plasma membrane"/>
    <property type="evidence" value="ECO:0007669"/>
    <property type="project" value="UniProtKB-SubCell"/>
</dbReference>
<dbReference type="RefSeq" id="WP_109819638.1">
    <property type="nucleotide sequence ID" value="NZ_QGKR01000273.1"/>
</dbReference>
<name>A0A317CTX3_9ACTN</name>
<evidence type="ECO:0000256" key="5">
    <source>
        <dbReference type="ARBA" id="ARBA00023136"/>
    </source>
</evidence>
<dbReference type="SUPFAM" id="SSF161098">
    <property type="entry name" value="MetI-like"/>
    <property type="match status" value="1"/>
</dbReference>
<feature type="transmembrane region" description="Helical" evidence="6">
    <location>
        <begin position="64"/>
        <end position="85"/>
    </location>
</feature>
<keyword evidence="3 6" id="KW-0812">Transmembrane</keyword>
<dbReference type="PANTHER" id="PTHR30177">
    <property type="entry name" value="GLYCINE BETAINE/L-PROLINE TRANSPORT SYSTEM PERMEASE PROTEIN PROW"/>
    <property type="match status" value="1"/>
</dbReference>
<dbReference type="AlphaFoldDB" id="A0A317CTX3"/>
<evidence type="ECO:0000256" key="2">
    <source>
        <dbReference type="ARBA" id="ARBA00022448"/>
    </source>
</evidence>
<proteinExistence type="inferred from homology"/>
<sequence length="245" mass="24872">MNAAASPLHQAVLWLNDPLNWSNPGGILDRLGEHLEISAAAVVLGCLVAWPVGLWLGHTGRGGGLVVLVSNATLAIPTLALLTILPLTFLGFGRTPVVVALAVFAVPPLLANAYTGVRQADPEARDAARGMGLSGGQVLRRVELPLAVPYLAAGFRTAAVQVIATAALASFVNGGGLGEIIRTGFGLSIAAGGGQILAGGALVAGLALLAEVLLSGVERLVTPRPLRRVRQGAARPRPADATGHA</sequence>
<dbReference type="GO" id="GO:0055085">
    <property type="term" value="P:transmembrane transport"/>
    <property type="evidence" value="ECO:0007669"/>
    <property type="project" value="InterPro"/>
</dbReference>
<dbReference type="GO" id="GO:0031460">
    <property type="term" value="P:glycine betaine transport"/>
    <property type="evidence" value="ECO:0007669"/>
    <property type="project" value="TreeGrafter"/>
</dbReference>
<organism evidence="8 9">
    <name type="scientific">Micromonospora acroterricola</name>
    <dbReference type="NCBI Taxonomy" id="2202421"/>
    <lineage>
        <taxon>Bacteria</taxon>
        <taxon>Bacillati</taxon>
        <taxon>Actinomycetota</taxon>
        <taxon>Actinomycetes</taxon>
        <taxon>Micromonosporales</taxon>
        <taxon>Micromonosporaceae</taxon>
        <taxon>Micromonospora</taxon>
    </lineage>
</organism>
<evidence type="ECO:0000256" key="3">
    <source>
        <dbReference type="ARBA" id="ARBA00022692"/>
    </source>
</evidence>
<dbReference type="InterPro" id="IPR000515">
    <property type="entry name" value="MetI-like"/>
</dbReference>
<keyword evidence="4 6" id="KW-1133">Transmembrane helix</keyword>
<feature type="transmembrane region" description="Helical" evidence="6">
    <location>
        <begin position="150"/>
        <end position="172"/>
    </location>
</feature>
<gene>
    <name evidence="8" type="ORF">DKT68_23825</name>
</gene>
<comment type="similarity">
    <text evidence="6">Belongs to the binding-protein-dependent transport system permease family.</text>
</comment>
<dbReference type="EMBL" id="QGKR01000273">
    <property type="protein sequence ID" value="PWR06021.1"/>
    <property type="molecule type" value="Genomic_DNA"/>
</dbReference>
<evidence type="ECO:0000256" key="6">
    <source>
        <dbReference type="RuleBase" id="RU363032"/>
    </source>
</evidence>
<feature type="transmembrane region" description="Helical" evidence="6">
    <location>
        <begin position="192"/>
        <end position="214"/>
    </location>
</feature>
<reference evidence="8 9" key="1">
    <citation type="submission" date="2018-05" db="EMBL/GenBank/DDBJ databases">
        <title>Micromonospora atacamensis sp. nov., a novel actinobacteria isolated from high altitude Atacama Desert soil.</title>
        <authorList>
            <person name="Carro L."/>
            <person name="Golinska P."/>
            <person name="Klenk H.-P."/>
            <person name="Goodfellow M."/>
        </authorList>
    </citation>
    <scope>NUCLEOTIDE SEQUENCE [LARGE SCALE GENOMIC DNA]</scope>
    <source>
        <strain evidence="8 9">5R2A7</strain>
    </source>
</reference>
<dbReference type="PROSITE" id="PS50928">
    <property type="entry name" value="ABC_TM1"/>
    <property type="match status" value="1"/>
</dbReference>
<feature type="domain" description="ABC transmembrane type-1" evidence="7">
    <location>
        <begin position="31"/>
        <end position="214"/>
    </location>
</feature>
<feature type="transmembrane region" description="Helical" evidence="6">
    <location>
        <begin position="97"/>
        <end position="115"/>
    </location>
</feature>
<dbReference type="Proteomes" id="UP000245410">
    <property type="component" value="Unassembled WGS sequence"/>
</dbReference>
<evidence type="ECO:0000313" key="8">
    <source>
        <dbReference type="EMBL" id="PWR06021.1"/>
    </source>
</evidence>
<dbReference type="Gene3D" id="1.10.3720.10">
    <property type="entry name" value="MetI-like"/>
    <property type="match status" value="1"/>
</dbReference>
<dbReference type="InterPro" id="IPR035906">
    <property type="entry name" value="MetI-like_sf"/>
</dbReference>
<keyword evidence="5 6" id="KW-0472">Membrane</keyword>
<dbReference type="OrthoDB" id="5244012at2"/>
<comment type="subcellular location">
    <subcellularLocation>
        <location evidence="6">Cell membrane</location>
        <topology evidence="6">Multi-pass membrane protein</topology>
    </subcellularLocation>
    <subcellularLocation>
        <location evidence="1">Membrane</location>
        <topology evidence="1">Multi-pass membrane protein</topology>
    </subcellularLocation>
</comment>